<dbReference type="Proteomes" id="UP000499080">
    <property type="component" value="Unassembled WGS sequence"/>
</dbReference>
<dbReference type="PANTHER" id="PTHR46599:SF3">
    <property type="entry name" value="PIGGYBAC TRANSPOSABLE ELEMENT-DERIVED PROTEIN 4"/>
    <property type="match status" value="1"/>
</dbReference>
<organism evidence="2 3">
    <name type="scientific">Araneus ventricosus</name>
    <name type="common">Orbweaver spider</name>
    <name type="synonym">Epeira ventricosa</name>
    <dbReference type="NCBI Taxonomy" id="182803"/>
    <lineage>
        <taxon>Eukaryota</taxon>
        <taxon>Metazoa</taxon>
        <taxon>Ecdysozoa</taxon>
        <taxon>Arthropoda</taxon>
        <taxon>Chelicerata</taxon>
        <taxon>Arachnida</taxon>
        <taxon>Araneae</taxon>
        <taxon>Araneomorphae</taxon>
        <taxon>Entelegynae</taxon>
        <taxon>Araneoidea</taxon>
        <taxon>Araneidae</taxon>
        <taxon>Araneus</taxon>
    </lineage>
</organism>
<comment type="caution">
    <text evidence="2">The sequence shown here is derived from an EMBL/GenBank/DDBJ whole genome shotgun (WGS) entry which is preliminary data.</text>
</comment>
<name>A0A4Y2DAY4_ARAVE</name>
<dbReference type="Pfam" id="PF13843">
    <property type="entry name" value="DDE_Tnp_1_7"/>
    <property type="match status" value="1"/>
</dbReference>
<keyword evidence="3" id="KW-1185">Reference proteome</keyword>
<sequence length="153" mass="17831">MFCLSGINLYMGIKKLPSYRDYWSTSPLLHDKYISKYLSVEQFSWLLAHIHLNDNSLQPPRGNEKYDKLCKVRPLTQNVFACGNVMMNRRNLPKTLLEDKILEEGEFDWAVSGENVVCMKWKDKRTVSVLLSQENPTAAASVDRREKMEEKEK</sequence>
<evidence type="ECO:0000313" key="2">
    <source>
        <dbReference type="EMBL" id="GBM13943.1"/>
    </source>
</evidence>
<evidence type="ECO:0000313" key="3">
    <source>
        <dbReference type="Proteomes" id="UP000499080"/>
    </source>
</evidence>
<protein>
    <recommendedName>
        <fullName evidence="1">PiggyBac transposable element-derived protein domain-containing protein</fullName>
    </recommendedName>
</protein>
<dbReference type="PANTHER" id="PTHR46599">
    <property type="entry name" value="PIGGYBAC TRANSPOSABLE ELEMENT-DERIVED PROTEIN 4"/>
    <property type="match status" value="1"/>
</dbReference>
<gene>
    <name evidence="2" type="ORF">AVEN_152373_1</name>
</gene>
<accession>A0A4Y2DAY4</accession>
<evidence type="ECO:0000259" key="1">
    <source>
        <dbReference type="Pfam" id="PF13843"/>
    </source>
</evidence>
<dbReference type="AlphaFoldDB" id="A0A4Y2DAY4"/>
<reference evidence="2 3" key="1">
    <citation type="journal article" date="2019" name="Sci. Rep.">
        <title>Orb-weaving spider Araneus ventricosus genome elucidates the spidroin gene catalogue.</title>
        <authorList>
            <person name="Kono N."/>
            <person name="Nakamura H."/>
            <person name="Ohtoshi R."/>
            <person name="Moran D.A.P."/>
            <person name="Shinohara A."/>
            <person name="Yoshida Y."/>
            <person name="Fujiwara M."/>
            <person name="Mori M."/>
            <person name="Tomita M."/>
            <person name="Arakawa K."/>
        </authorList>
    </citation>
    <scope>NUCLEOTIDE SEQUENCE [LARGE SCALE GENOMIC DNA]</scope>
</reference>
<dbReference type="OrthoDB" id="6437726at2759"/>
<dbReference type="EMBL" id="BGPR01000336">
    <property type="protein sequence ID" value="GBM13943.1"/>
    <property type="molecule type" value="Genomic_DNA"/>
</dbReference>
<proteinExistence type="predicted"/>
<dbReference type="InterPro" id="IPR029526">
    <property type="entry name" value="PGBD"/>
</dbReference>
<feature type="domain" description="PiggyBac transposable element-derived protein" evidence="1">
    <location>
        <begin position="3"/>
        <end position="77"/>
    </location>
</feature>